<comment type="caution">
    <text evidence="1">The sequence shown here is derived from an EMBL/GenBank/DDBJ whole genome shotgun (WGS) entry which is preliminary data.</text>
</comment>
<reference evidence="1" key="1">
    <citation type="submission" date="2022-11" db="EMBL/GenBank/DDBJ databases">
        <title>Draft genome sequences of strains of Pseudomonas imrae sp. nov.</title>
        <authorList>
            <person name="Salva Serra F."/>
            <person name="Nimje P."/>
            <person name="Moore E.R.B."/>
            <person name="Marathe N.P."/>
        </authorList>
    </citation>
    <scope>NUCLEOTIDE SEQUENCE</scope>
    <source>
        <strain evidence="1">15FMM2</strain>
    </source>
</reference>
<sequence>MVPPLQAPILSSVDRQRLEAMIRNPQIFAGTPQAIVDETLKRATQVLEQSKANEQALRTAAEQRESAVRQLLSGTAADTDAQMELKRKEVQALIQGLIAQIEAALDPATKS</sequence>
<dbReference type="Proteomes" id="UP001637618">
    <property type="component" value="Unassembled WGS sequence"/>
</dbReference>
<evidence type="ECO:0000313" key="1">
    <source>
        <dbReference type="EMBL" id="MFO2480052.1"/>
    </source>
</evidence>
<evidence type="ECO:0000313" key="2">
    <source>
        <dbReference type="Proteomes" id="UP001637618"/>
    </source>
</evidence>
<gene>
    <name evidence="1" type="ORF">OOJ96_21935</name>
</gene>
<keyword evidence="2" id="KW-1185">Reference proteome</keyword>
<dbReference type="EMBL" id="JAPEQY010000020">
    <property type="protein sequence ID" value="MFO2480052.1"/>
    <property type="molecule type" value="Genomic_DNA"/>
</dbReference>
<protein>
    <submittedName>
        <fullName evidence="1">Uncharacterized protein</fullName>
    </submittedName>
</protein>
<name>A0ACC7PMY1_9PSED</name>
<proteinExistence type="predicted"/>
<accession>A0ACC7PMY1</accession>
<organism evidence="1 2">
    <name type="scientific">Pseudomonas imrae</name>
    <dbReference type="NCBI Taxonomy" id="2992837"/>
    <lineage>
        <taxon>Bacteria</taxon>
        <taxon>Pseudomonadati</taxon>
        <taxon>Pseudomonadota</taxon>
        <taxon>Gammaproteobacteria</taxon>
        <taxon>Pseudomonadales</taxon>
        <taxon>Pseudomonadaceae</taxon>
        <taxon>Pseudomonas</taxon>
    </lineage>
</organism>